<dbReference type="InterPro" id="IPR036638">
    <property type="entry name" value="HLH_DNA-bd_sf"/>
</dbReference>
<accession>A0A6P7KTG6</accession>
<keyword evidence="8" id="KW-1185">Reference proteome</keyword>
<keyword evidence="2" id="KW-0678">Repressor</keyword>
<dbReference type="SMART" id="SM00353">
    <property type="entry name" value="HLH"/>
    <property type="match status" value="1"/>
</dbReference>
<dbReference type="RefSeq" id="XP_028985827.1">
    <property type="nucleotide sequence ID" value="XM_029129994.3"/>
</dbReference>
<evidence type="ECO:0000313" key="8">
    <source>
        <dbReference type="Proteomes" id="UP000515150"/>
    </source>
</evidence>
<dbReference type="PANTHER" id="PTHR10985">
    <property type="entry name" value="BASIC HELIX-LOOP-HELIX TRANSCRIPTION FACTOR, HES-RELATED"/>
    <property type="match status" value="1"/>
</dbReference>
<evidence type="ECO:0000256" key="4">
    <source>
        <dbReference type="ARBA" id="ARBA00023163"/>
    </source>
</evidence>
<dbReference type="AlphaFoldDB" id="A0A6P7KTG6"/>
<dbReference type="InParanoid" id="A0A6P7KTG6"/>
<dbReference type="SUPFAM" id="SSF47459">
    <property type="entry name" value="HLH, helix-loop-helix DNA-binding domain"/>
    <property type="match status" value="1"/>
</dbReference>
<keyword evidence="5" id="KW-0539">Nucleus</keyword>
<dbReference type="GO" id="GO:0046983">
    <property type="term" value="F:protein dimerization activity"/>
    <property type="evidence" value="ECO:0007669"/>
    <property type="project" value="InterPro"/>
</dbReference>
<dbReference type="PROSITE" id="PS50888">
    <property type="entry name" value="BHLH"/>
    <property type="match status" value="1"/>
</dbReference>
<dbReference type="InterPro" id="IPR011598">
    <property type="entry name" value="bHLH_dom"/>
</dbReference>
<feature type="region of interest" description="Disordered" evidence="6">
    <location>
        <begin position="1"/>
        <end position="28"/>
    </location>
</feature>
<evidence type="ECO:0000256" key="6">
    <source>
        <dbReference type="SAM" id="MobiDB-lite"/>
    </source>
</evidence>
<feature type="compositionally biased region" description="Polar residues" evidence="6">
    <location>
        <begin position="137"/>
        <end position="154"/>
    </location>
</feature>
<organism evidence="8 9">
    <name type="scientific">Betta splendens</name>
    <name type="common">Siamese fighting fish</name>
    <dbReference type="NCBI Taxonomy" id="158456"/>
    <lineage>
        <taxon>Eukaryota</taxon>
        <taxon>Metazoa</taxon>
        <taxon>Chordata</taxon>
        <taxon>Craniata</taxon>
        <taxon>Vertebrata</taxon>
        <taxon>Euteleostomi</taxon>
        <taxon>Actinopterygii</taxon>
        <taxon>Neopterygii</taxon>
        <taxon>Teleostei</taxon>
        <taxon>Neoteleostei</taxon>
        <taxon>Acanthomorphata</taxon>
        <taxon>Anabantaria</taxon>
        <taxon>Anabantiformes</taxon>
        <taxon>Anabantoidei</taxon>
        <taxon>Osphronemidae</taxon>
        <taxon>Betta</taxon>
    </lineage>
</organism>
<sequence>MKISQESVDARSDRKLTKSQVEKRRRERLNRSVERLRAMLLQEPQMGGTHHRVEKAEVLERTVLFLQGAAGGAAGGGGGQKRCFQDGFSSCLQRAAGFLGPEGKGLWLGAALDLSFAARFATSDSEGAGSWGRTEGRGTSSSPWNTKLILQTLRQKSKHGQRPQAPASVRSFQVPDQQGSAPGQAVKQNPSQSHPASHPLWRPWP</sequence>
<gene>
    <name evidence="9" type="primary">LOC114843443</name>
</gene>
<evidence type="ECO:0000256" key="5">
    <source>
        <dbReference type="ARBA" id="ARBA00023242"/>
    </source>
</evidence>
<evidence type="ECO:0000256" key="2">
    <source>
        <dbReference type="ARBA" id="ARBA00022491"/>
    </source>
</evidence>
<dbReference type="Gene3D" id="4.10.280.10">
    <property type="entry name" value="Helix-loop-helix DNA-binding domain"/>
    <property type="match status" value="1"/>
</dbReference>
<dbReference type="GeneID" id="114843443"/>
<evidence type="ECO:0000256" key="3">
    <source>
        <dbReference type="ARBA" id="ARBA00023015"/>
    </source>
</evidence>
<dbReference type="Proteomes" id="UP000515150">
    <property type="component" value="Chromosome 16"/>
</dbReference>
<feature type="region of interest" description="Disordered" evidence="6">
    <location>
        <begin position="124"/>
        <end position="205"/>
    </location>
</feature>
<keyword evidence="3" id="KW-0805">Transcription regulation</keyword>
<feature type="compositionally biased region" description="Polar residues" evidence="6">
    <location>
        <begin position="170"/>
        <end position="195"/>
    </location>
</feature>
<comment type="subcellular location">
    <subcellularLocation>
        <location evidence="1">Nucleus</location>
    </subcellularLocation>
</comment>
<name>A0A6P7KTG6_BETSP</name>
<dbReference type="Pfam" id="PF00010">
    <property type="entry name" value="HLH"/>
    <property type="match status" value="1"/>
</dbReference>
<evidence type="ECO:0000256" key="1">
    <source>
        <dbReference type="ARBA" id="ARBA00004123"/>
    </source>
</evidence>
<dbReference type="GO" id="GO:0005634">
    <property type="term" value="C:nucleus"/>
    <property type="evidence" value="ECO:0007669"/>
    <property type="project" value="UniProtKB-SubCell"/>
</dbReference>
<keyword evidence="4" id="KW-0804">Transcription</keyword>
<dbReference type="OrthoDB" id="8930573at2759"/>
<dbReference type="KEGG" id="bspl:114843443"/>
<feature type="compositionally biased region" description="Basic and acidic residues" evidence="6">
    <location>
        <begin position="8"/>
        <end position="28"/>
    </location>
</feature>
<protein>
    <submittedName>
        <fullName evidence="9">Transcription factor HES-5-like</fullName>
    </submittedName>
</protein>
<evidence type="ECO:0000313" key="9">
    <source>
        <dbReference type="RefSeq" id="XP_028985827.1"/>
    </source>
</evidence>
<feature type="domain" description="BHLH" evidence="7">
    <location>
        <begin position="13"/>
        <end position="69"/>
    </location>
</feature>
<reference evidence="9" key="1">
    <citation type="submission" date="2025-08" db="UniProtKB">
        <authorList>
            <consortium name="RefSeq"/>
        </authorList>
    </citation>
    <scope>IDENTIFICATION</scope>
</reference>
<evidence type="ECO:0000259" key="7">
    <source>
        <dbReference type="PROSITE" id="PS50888"/>
    </source>
</evidence>
<dbReference type="InterPro" id="IPR050370">
    <property type="entry name" value="HES_HEY"/>
</dbReference>
<proteinExistence type="predicted"/>